<keyword evidence="7 8" id="KW-0472">Membrane</keyword>
<feature type="transmembrane region" description="Helical" evidence="8">
    <location>
        <begin position="79"/>
        <end position="98"/>
    </location>
</feature>
<dbReference type="EMBL" id="FPBF01000009">
    <property type="protein sequence ID" value="SFU18080.1"/>
    <property type="molecule type" value="Genomic_DNA"/>
</dbReference>
<name>A0A1I7E2C1_9BACT</name>
<feature type="transmembrane region" description="Helical" evidence="8">
    <location>
        <begin position="217"/>
        <end position="235"/>
    </location>
</feature>
<reference evidence="11" key="1">
    <citation type="submission" date="2016-10" db="EMBL/GenBank/DDBJ databases">
        <authorList>
            <person name="Varghese N."/>
            <person name="Submissions S."/>
        </authorList>
    </citation>
    <scope>NUCLEOTIDE SEQUENCE [LARGE SCALE GENOMIC DNA]</scope>
    <source>
        <strain evidence="11">DSM 23445</strain>
    </source>
</reference>
<dbReference type="FunFam" id="1.20.1720.10:FF:000005">
    <property type="entry name" value="Bcr/CflA family efflux transporter"/>
    <property type="match status" value="1"/>
</dbReference>
<dbReference type="NCBIfam" id="TIGR00710">
    <property type="entry name" value="efflux_Bcr_CflA"/>
    <property type="match status" value="1"/>
</dbReference>
<organism evidence="10 11">
    <name type="scientific">Algoriphagus locisalis</name>
    <dbReference type="NCBI Taxonomy" id="305507"/>
    <lineage>
        <taxon>Bacteria</taxon>
        <taxon>Pseudomonadati</taxon>
        <taxon>Bacteroidota</taxon>
        <taxon>Cytophagia</taxon>
        <taxon>Cytophagales</taxon>
        <taxon>Cyclobacteriaceae</taxon>
        <taxon>Algoriphagus</taxon>
    </lineage>
</organism>
<keyword evidence="6 8" id="KW-1133">Transmembrane helix</keyword>
<dbReference type="InterPro" id="IPR011701">
    <property type="entry name" value="MFS"/>
</dbReference>
<gene>
    <name evidence="10" type="ORF">SAMN04489724_4760</name>
</gene>
<dbReference type="SUPFAM" id="SSF103473">
    <property type="entry name" value="MFS general substrate transporter"/>
    <property type="match status" value="1"/>
</dbReference>
<keyword evidence="4" id="KW-1003">Cell membrane</keyword>
<accession>A0A1I7E2C1</accession>
<dbReference type="Pfam" id="PF07690">
    <property type="entry name" value="MFS_1"/>
    <property type="match status" value="1"/>
</dbReference>
<dbReference type="AlphaFoldDB" id="A0A1I7E2C1"/>
<keyword evidence="11" id="KW-1185">Reference proteome</keyword>
<feature type="transmembrane region" description="Helical" evidence="8">
    <location>
        <begin position="373"/>
        <end position="392"/>
    </location>
</feature>
<feature type="transmembrane region" description="Helical" evidence="8">
    <location>
        <begin position="104"/>
        <end position="125"/>
    </location>
</feature>
<dbReference type="RefSeq" id="WP_342029154.1">
    <property type="nucleotide sequence ID" value="NZ_FPBF01000009.1"/>
</dbReference>
<keyword evidence="5 8" id="KW-0812">Transmembrane</keyword>
<evidence type="ECO:0000256" key="1">
    <source>
        <dbReference type="ARBA" id="ARBA00004651"/>
    </source>
</evidence>
<evidence type="ECO:0000313" key="11">
    <source>
        <dbReference type="Proteomes" id="UP000199673"/>
    </source>
</evidence>
<dbReference type="CDD" id="cd17320">
    <property type="entry name" value="MFS_MdfA_MDR_like"/>
    <property type="match status" value="1"/>
</dbReference>
<dbReference type="PANTHER" id="PTHR23502">
    <property type="entry name" value="MAJOR FACILITATOR SUPERFAMILY"/>
    <property type="match status" value="1"/>
</dbReference>
<proteinExistence type="inferred from homology"/>
<sequence length="411" mass="44547">MEKKYSKTEYFKIVLVLGALCTISPFSIDMYLPGFPEMAKDLNTPISNIQLSLTAYLVGIAIGQLFYGPLLDKYGRKKPLYAGLAIYILASIGCAMSQSVENLIFMRFLQAIGGCAGMVSAQAIVRDIFPVKKIAQAMSLLVLVIAVSPMIAPTLGGFVTASYDWHWVFIILATLTAIIWIATVVVLPAGALPDKEVSLKPKQVWKAYTKVLQNRQFLVYMLAGGIAGAAPFAYIASSADVFMNVYGFSEHQFGWLFAILAFAMIGSTQLNHILLRKFTSQQIINFSLHYQVTVGLILVAGVYFNWFNVITLIALMFVFLTAHGLNGPNTTALAMAPFSKNAGSASAMLGSMRMAIGGIVTAIVSLFHASSAFPMITGMAICAFGGFVVLKMDQSIPGTISRERNKEVFAS</sequence>
<dbReference type="Gene3D" id="1.20.1720.10">
    <property type="entry name" value="Multidrug resistance protein D"/>
    <property type="match status" value="1"/>
</dbReference>
<evidence type="ECO:0000256" key="3">
    <source>
        <dbReference type="ARBA" id="ARBA00022448"/>
    </source>
</evidence>
<evidence type="ECO:0000259" key="9">
    <source>
        <dbReference type="PROSITE" id="PS50850"/>
    </source>
</evidence>
<dbReference type="PROSITE" id="PS50850">
    <property type="entry name" value="MFS"/>
    <property type="match status" value="1"/>
</dbReference>
<keyword evidence="3" id="KW-0813">Transport</keyword>
<dbReference type="PANTHER" id="PTHR23502:SF132">
    <property type="entry name" value="POLYAMINE TRANSPORTER 2-RELATED"/>
    <property type="match status" value="1"/>
</dbReference>
<evidence type="ECO:0000256" key="4">
    <source>
        <dbReference type="ARBA" id="ARBA00022475"/>
    </source>
</evidence>
<feature type="transmembrane region" description="Helical" evidence="8">
    <location>
        <begin position="165"/>
        <end position="192"/>
    </location>
</feature>
<comment type="subcellular location">
    <subcellularLocation>
        <location evidence="1">Cell membrane</location>
        <topology evidence="1">Multi-pass membrane protein</topology>
    </subcellularLocation>
</comment>
<feature type="domain" description="Major facilitator superfamily (MFS) profile" evidence="9">
    <location>
        <begin position="13"/>
        <end position="411"/>
    </location>
</feature>
<dbReference type="InterPro" id="IPR036259">
    <property type="entry name" value="MFS_trans_sf"/>
</dbReference>
<evidence type="ECO:0000256" key="5">
    <source>
        <dbReference type="ARBA" id="ARBA00022692"/>
    </source>
</evidence>
<evidence type="ECO:0000256" key="7">
    <source>
        <dbReference type="ARBA" id="ARBA00023136"/>
    </source>
</evidence>
<evidence type="ECO:0000256" key="8">
    <source>
        <dbReference type="SAM" id="Phobius"/>
    </source>
</evidence>
<feature type="transmembrane region" description="Helical" evidence="8">
    <location>
        <begin position="10"/>
        <end position="28"/>
    </location>
</feature>
<dbReference type="Proteomes" id="UP000199673">
    <property type="component" value="Unassembled WGS sequence"/>
</dbReference>
<protein>
    <submittedName>
        <fullName evidence="10">MFS transporter, DHA1 family, bicyclomycin/chloramphenicol resistance protein</fullName>
    </submittedName>
</protein>
<evidence type="ECO:0000256" key="6">
    <source>
        <dbReference type="ARBA" id="ARBA00022989"/>
    </source>
</evidence>
<dbReference type="STRING" id="305507.SAMN04489724_4760"/>
<evidence type="ECO:0000256" key="2">
    <source>
        <dbReference type="ARBA" id="ARBA00006236"/>
    </source>
</evidence>
<feature type="transmembrane region" description="Helical" evidence="8">
    <location>
        <begin position="48"/>
        <end position="67"/>
    </location>
</feature>
<dbReference type="GO" id="GO:0042910">
    <property type="term" value="F:xenobiotic transmembrane transporter activity"/>
    <property type="evidence" value="ECO:0007669"/>
    <property type="project" value="InterPro"/>
</dbReference>
<dbReference type="InterPro" id="IPR020846">
    <property type="entry name" value="MFS_dom"/>
</dbReference>
<evidence type="ECO:0000313" key="10">
    <source>
        <dbReference type="EMBL" id="SFU18080.1"/>
    </source>
</evidence>
<feature type="transmembrane region" description="Helical" evidence="8">
    <location>
        <begin position="137"/>
        <end position="159"/>
    </location>
</feature>
<comment type="similarity">
    <text evidence="2">Belongs to the major facilitator superfamily. Bcr/CmlA family.</text>
</comment>
<dbReference type="GO" id="GO:1990961">
    <property type="term" value="P:xenobiotic detoxification by transmembrane export across the plasma membrane"/>
    <property type="evidence" value="ECO:0007669"/>
    <property type="project" value="InterPro"/>
</dbReference>
<feature type="transmembrane region" description="Helical" evidence="8">
    <location>
        <begin position="255"/>
        <end position="274"/>
    </location>
</feature>
<dbReference type="InterPro" id="IPR004812">
    <property type="entry name" value="Efflux_drug-R_Bcr/CmlA"/>
</dbReference>
<dbReference type="GO" id="GO:0005886">
    <property type="term" value="C:plasma membrane"/>
    <property type="evidence" value="ECO:0007669"/>
    <property type="project" value="UniProtKB-SubCell"/>
</dbReference>